<dbReference type="GO" id="GO:0009742">
    <property type="term" value="P:brassinosteroid mediated signaling pathway"/>
    <property type="evidence" value="ECO:0000318"/>
    <property type="project" value="GO_Central"/>
</dbReference>
<feature type="domain" description="Protein kinase" evidence="11">
    <location>
        <begin position="1"/>
        <end position="190"/>
    </location>
</feature>
<dbReference type="FunFam" id="1.25.40.10:FF:000016">
    <property type="entry name" value="probable serine/threonine-protein kinase At4g35230"/>
    <property type="match status" value="1"/>
</dbReference>
<dbReference type="Pfam" id="PF25575">
    <property type="entry name" value="TPR_BSK1_C"/>
    <property type="match status" value="1"/>
</dbReference>
<evidence type="ECO:0000313" key="12">
    <source>
        <dbReference type="EMBL" id="KMZ58353.1"/>
    </source>
</evidence>
<dbReference type="AlphaFoldDB" id="A0A0K9NP15"/>
<comment type="subcellular location">
    <subcellularLocation>
        <location evidence="1">Cell membrane</location>
        <topology evidence="1">Lipid-anchor</topology>
    </subcellularLocation>
</comment>
<dbReference type="InterPro" id="IPR045845">
    <property type="entry name" value="BSK"/>
</dbReference>
<dbReference type="SUPFAM" id="SSF48452">
    <property type="entry name" value="TPR-like"/>
    <property type="match status" value="1"/>
</dbReference>
<keyword evidence="6" id="KW-0547">Nucleotide-binding</keyword>
<keyword evidence="4" id="KW-0808">Transferase</keyword>
<dbReference type="InterPro" id="IPR000719">
    <property type="entry name" value="Prot_kinase_dom"/>
</dbReference>
<keyword evidence="9" id="KW-0472">Membrane</keyword>
<dbReference type="STRING" id="29655.A0A0K9NP15"/>
<keyword evidence="3" id="KW-0723">Serine/threonine-protein kinase</keyword>
<dbReference type="InterPro" id="IPR011990">
    <property type="entry name" value="TPR-like_helical_dom_sf"/>
</dbReference>
<dbReference type="SUPFAM" id="SSF56112">
    <property type="entry name" value="Protein kinase-like (PK-like)"/>
    <property type="match status" value="1"/>
</dbReference>
<name>A0A0K9NP15_ZOSMR</name>
<keyword evidence="5" id="KW-0519">Myristate</keyword>
<evidence type="ECO:0000256" key="1">
    <source>
        <dbReference type="ARBA" id="ARBA00004193"/>
    </source>
</evidence>
<evidence type="ECO:0000259" key="11">
    <source>
        <dbReference type="PROSITE" id="PS50011"/>
    </source>
</evidence>
<dbReference type="GO" id="GO:0005524">
    <property type="term" value="F:ATP binding"/>
    <property type="evidence" value="ECO:0007669"/>
    <property type="project" value="UniProtKB-KW"/>
</dbReference>
<reference evidence="13" key="1">
    <citation type="journal article" date="2016" name="Nature">
        <title>The genome of the seagrass Zostera marina reveals angiosperm adaptation to the sea.</title>
        <authorList>
            <person name="Olsen J.L."/>
            <person name="Rouze P."/>
            <person name="Verhelst B."/>
            <person name="Lin Y.-C."/>
            <person name="Bayer T."/>
            <person name="Collen J."/>
            <person name="Dattolo E."/>
            <person name="De Paoli E."/>
            <person name="Dittami S."/>
            <person name="Maumus F."/>
            <person name="Michel G."/>
            <person name="Kersting A."/>
            <person name="Lauritano C."/>
            <person name="Lohaus R."/>
            <person name="Toepel M."/>
            <person name="Tonon T."/>
            <person name="Vanneste K."/>
            <person name="Amirebrahimi M."/>
            <person name="Brakel J."/>
            <person name="Bostroem C."/>
            <person name="Chovatia M."/>
            <person name="Grimwood J."/>
            <person name="Jenkins J.W."/>
            <person name="Jueterbock A."/>
            <person name="Mraz A."/>
            <person name="Stam W.T."/>
            <person name="Tice H."/>
            <person name="Bornberg-Bauer E."/>
            <person name="Green P.J."/>
            <person name="Pearson G.A."/>
            <person name="Procaccini G."/>
            <person name="Duarte C.M."/>
            <person name="Schmutz J."/>
            <person name="Reusch T.B.H."/>
            <person name="Van de Peer Y."/>
        </authorList>
    </citation>
    <scope>NUCLEOTIDE SEQUENCE [LARGE SCALE GENOMIC DNA]</scope>
    <source>
        <strain evidence="13">cv. Finnish</strain>
    </source>
</reference>
<dbReference type="Pfam" id="PF00069">
    <property type="entry name" value="Pkinase"/>
    <property type="match status" value="1"/>
</dbReference>
<dbReference type="OrthoDB" id="1028014at2759"/>
<evidence type="ECO:0000313" key="13">
    <source>
        <dbReference type="Proteomes" id="UP000036987"/>
    </source>
</evidence>
<dbReference type="PANTHER" id="PTHR45863:SF22">
    <property type="entry name" value="SERINE_THREONINE-PROTEIN KINASE BSK1"/>
    <property type="match status" value="1"/>
</dbReference>
<evidence type="ECO:0000256" key="6">
    <source>
        <dbReference type="ARBA" id="ARBA00022741"/>
    </source>
</evidence>
<evidence type="ECO:0000256" key="2">
    <source>
        <dbReference type="ARBA" id="ARBA00022475"/>
    </source>
</evidence>
<dbReference type="PROSITE" id="PS50011">
    <property type="entry name" value="PROTEIN_KINASE_DOM"/>
    <property type="match status" value="1"/>
</dbReference>
<dbReference type="Proteomes" id="UP000036987">
    <property type="component" value="Unassembled WGS sequence"/>
</dbReference>
<evidence type="ECO:0000256" key="8">
    <source>
        <dbReference type="ARBA" id="ARBA00022840"/>
    </source>
</evidence>
<evidence type="ECO:0000256" key="3">
    <source>
        <dbReference type="ARBA" id="ARBA00022527"/>
    </source>
</evidence>
<dbReference type="EMBL" id="LFYR01001945">
    <property type="protein sequence ID" value="KMZ58353.1"/>
    <property type="molecule type" value="Genomic_DNA"/>
</dbReference>
<keyword evidence="10" id="KW-0449">Lipoprotein</keyword>
<dbReference type="GO" id="GO:0005886">
    <property type="term" value="C:plasma membrane"/>
    <property type="evidence" value="ECO:0007669"/>
    <property type="project" value="UniProtKB-SubCell"/>
</dbReference>
<dbReference type="InterPro" id="IPR011009">
    <property type="entry name" value="Kinase-like_dom_sf"/>
</dbReference>
<keyword evidence="2" id="KW-1003">Cell membrane</keyword>
<proteinExistence type="predicted"/>
<evidence type="ECO:0000256" key="5">
    <source>
        <dbReference type="ARBA" id="ARBA00022707"/>
    </source>
</evidence>
<evidence type="ECO:0000256" key="7">
    <source>
        <dbReference type="ARBA" id="ARBA00022777"/>
    </source>
</evidence>
<comment type="caution">
    <text evidence="12">The sequence shown here is derived from an EMBL/GenBank/DDBJ whole genome shotgun (WGS) entry which is preliminary data.</text>
</comment>
<dbReference type="GO" id="GO:0004674">
    <property type="term" value="F:protein serine/threonine kinase activity"/>
    <property type="evidence" value="ECO:0007669"/>
    <property type="project" value="UniProtKB-KW"/>
</dbReference>
<dbReference type="Gene3D" id="1.25.40.10">
    <property type="entry name" value="Tetratricopeptide repeat domain"/>
    <property type="match status" value="1"/>
</dbReference>
<keyword evidence="7 12" id="KW-0418">Kinase</keyword>
<gene>
    <name evidence="12" type="ORF">ZOSMA_77G00100</name>
</gene>
<organism evidence="12 13">
    <name type="scientific">Zostera marina</name>
    <name type="common">Eelgrass</name>
    <dbReference type="NCBI Taxonomy" id="29655"/>
    <lineage>
        <taxon>Eukaryota</taxon>
        <taxon>Viridiplantae</taxon>
        <taxon>Streptophyta</taxon>
        <taxon>Embryophyta</taxon>
        <taxon>Tracheophyta</taxon>
        <taxon>Spermatophyta</taxon>
        <taxon>Magnoliopsida</taxon>
        <taxon>Liliopsida</taxon>
        <taxon>Zosteraceae</taxon>
        <taxon>Zostera</taxon>
    </lineage>
</organism>
<sequence>MPNDTLNNHLFHWEKQSIEWAMRLRIGLYIAEALQYCNDEGSPLYDDLNADRILFDENGDPRLSCFGLMKSRRDGKSTHLAYAPPEYLRNGSVTPQTVVFSLGTVLLDLLSGKHIPPSRALDMLHESQNADRLMDSHMEGRYPTEEATAVVQLASRCLQSDPKDRPQITTIVHTLASLQSKSEVPSHVMLGIPIPKHLQQYSPSPLAEACSRMDLTAIHEIFVKTDYREDNATSELSFQEWTQGMRDMLEARKRGDFAFRDKDFNTTIDCYSQFLDVGTMDSPTVLARRSLCYLMCDQIDAALRDAIQTQIICPEWSIAFYLQSIALSKLGTMDKDAKQMLNQATRLEIKNQTLLQPKTTSNGV</sequence>
<evidence type="ECO:0000256" key="10">
    <source>
        <dbReference type="ARBA" id="ARBA00023288"/>
    </source>
</evidence>
<protein>
    <submittedName>
        <fullName evidence="12">Putative serine/threonine-protein kinase</fullName>
    </submittedName>
</protein>
<dbReference type="Gene3D" id="1.10.510.10">
    <property type="entry name" value="Transferase(Phosphotransferase) domain 1"/>
    <property type="match status" value="1"/>
</dbReference>
<keyword evidence="13" id="KW-1185">Reference proteome</keyword>
<dbReference type="PANTHER" id="PTHR45863">
    <property type="entry name" value="SERINE/THREONINE-PROTEIN KINASE BSK5"/>
    <property type="match status" value="1"/>
</dbReference>
<keyword evidence="8" id="KW-0067">ATP-binding</keyword>
<evidence type="ECO:0000256" key="9">
    <source>
        <dbReference type="ARBA" id="ARBA00023136"/>
    </source>
</evidence>
<dbReference type="InterPro" id="IPR058209">
    <property type="entry name" value="TPR_BSK1_C"/>
</dbReference>
<evidence type="ECO:0000256" key="4">
    <source>
        <dbReference type="ARBA" id="ARBA00022679"/>
    </source>
</evidence>
<accession>A0A0K9NP15</accession>